<gene>
    <name evidence="1" type="ORF">B7P43_G03654</name>
</gene>
<accession>A0A2J7Q3P3</accession>
<protein>
    <submittedName>
        <fullName evidence="1">Uncharacterized protein</fullName>
    </submittedName>
</protein>
<sequence length="271" mass="30068">MFCCSYTVSVGVVDKLALYCGGVRDPIDGDPQAGQFLLSCLELLTTLAARSFCLSRCSGSVRRGGRNDDPTQLIGTLQMTELVGAVSMLYGMLLHQGAPPRGSASPPPALPSHTIAVTIATIRLLNRVAELDLLMFQSVLGAEGISLQFRHIASYLLWYCSYDKEKELLHEVVRVVGFFAVRNQENQNDQVKKDEVAGHVARIGEIKNAYRILVGKPEGTRRLGRPRRRWVDNIKMDLREIGWDGMNWIDLAQDKGQWGALVNTVMNLRVP</sequence>
<evidence type="ECO:0000313" key="2">
    <source>
        <dbReference type="Proteomes" id="UP000235965"/>
    </source>
</evidence>
<dbReference type="OrthoDB" id="71500at2759"/>
<keyword evidence="2" id="KW-1185">Reference proteome</keyword>
<dbReference type="STRING" id="105785.A0A2J7Q3P3"/>
<dbReference type="InParanoid" id="A0A2J7Q3P3"/>
<proteinExistence type="predicted"/>
<dbReference type="AlphaFoldDB" id="A0A2J7Q3P3"/>
<dbReference type="PANTHER" id="PTHR31434:SF2">
    <property type="entry name" value="S PHASE CYCLIN A-ASSOCIATED PROTEIN IN THE ENDOPLASMIC RETICULUM"/>
    <property type="match status" value="1"/>
</dbReference>
<evidence type="ECO:0000313" key="1">
    <source>
        <dbReference type="EMBL" id="PNF23179.1"/>
    </source>
</evidence>
<organism evidence="1 2">
    <name type="scientific">Cryptotermes secundus</name>
    <dbReference type="NCBI Taxonomy" id="105785"/>
    <lineage>
        <taxon>Eukaryota</taxon>
        <taxon>Metazoa</taxon>
        <taxon>Ecdysozoa</taxon>
        <taxon>Arthropoda</taxon>
        <taxon>Hexapoda</taxon>
        <taxon>Insecta</taxon>
        <taxon>Pterygota</taxon>
        <taxon>Neoptera</taxon>
        <taxon>Polyneoptera</taxon>
        <taxon>Dictyoptera</taxon>
        <taxon>Blattodea</taxon>
        <taxon>Blattoidea</taxon>
        <taxon>Termitoidae</taxon>
        <taxon>Kalotermitidae</taxon>
        <taxon>Cryptotermitinae</taxon>
        <taxon>Cryptotermes</taxon>
    </lineage>
</organism>
<dbReference type="PANTHER" id="PTHR31434">
    <property type="entry name" value="S PHASE CYCLIN A-ASSOCIATED PROTEIN IN THE ENDOPLASMIC RETICULUM"/>
    <property type="match status" value="1"/>
</dbReference>
<name>A0A2J7Q3P3_9NEOP</name>
<reference evidence="1 2" key="1">
    <citation type="submission" date="2017-12" db="EMBL/GenBank/DDBJ databases">
        <title>Hemimetabolous genomes reveal molecular basis of termite eusociality.</title>
        <authorList>
            <person name="Harrison M.C."/>
            <person name="Jongepier E."/>
            <person name="Robertson H.M."/>
            <person name="Arning N."/>
            <person name="Bitard-Feildel T."/>
            <person name="Chao H."/>
            <person name="Childers C.P."/>
            <person name="Dinh H."/>
            <person name="Doddapaneni H."/>
            <person name="Dugan S."/>
            <person name="Gowin J."/>
            <person name="Greiner C."/>
            <person name="Han Y."/>
            <person name="Hu H."/>
            <person name="Hughes D.S.T."/>
            <person name="Huylmans A.-K."/>
            <person name="Kemena C."/>
            <person name="Kremer L.P.M."/>
            <person name="Lee S.L."/>
            <person name="Lopez-Ezquerra A."/>
            <person name="Mallet L."/>
            <person name="Monroy-Kuhn J.M."/>
            <person name="Moser A."/>
            <person name="Murali S.C."/>
            <person name="Muzny D.M."/>
            <person name="Otani S."/>
            <person name="Piulachs M.-D."/>
            <person name="Poelchau M."/>
            <person name="Qu J."/>
            <person name="Schaub F."/>
            <person name="Wada-Katsumata A."/>
            <person name="Worley K.C."/>
            <person name="Xie Q."/>
            <person name="Ylla G."/>
            <person name="Poulsen M."/>
            <person name="Gibbs R.A."/>
            <person name="Schal C."/>
            <person name="Richards S."/>
            <person name="Belles X."/>
            <person name="Korb J."/>
            <person name="Bornberg-Bauer E."/>
        </authorList>
    </citation>
    <scope>NUCLEOTIDE SEQUENCE [LARGE SCALE GENOMIC DNA]</scope>
    <source>
        <tissue evidence="1">Whole body</tissue>
    </source>
</reference>
<dbReference type="Proteomes" id="UP000235965">
    <property type="component" value="Unassembled WGS sequence"/>
</dbReference>
<comment type="caution">
    <text evidence="1">The sequence shown here is derived from an EMBL/GenBank/DDBJ whole genome shotgun (WGS) entry which is preliminary data.</text>
</comment>
<dbReference type="EMBL" id="NEVH01019066">
    <property type="protein sequence ID" value="PNF23179.1"/>
    <property type="molecule type" value="Genomic_DNA"/>
</dbReference>